<protein>
    <recommendedName>
        <fullName evidence="8">P-type Zn(2+) transporter</fullName>
        <ecNumber evidence="8">7.2.2.12</ecNumber>
    </recommendedName>
</protein>
<feature type="transmembrane region" description="Helical" evidence="10">
    <location>
        <begin position="241"/>
        <end position="260"/>
    </location>
</feature>
<feature type="transmembrane region" description="Helical" evidence="10">
    <location>
        <begin position="80"/>
        <end position="102"/>
    </location>
</feature>
<dbReference type="InterPro" id="IPR001757">
    <property type="entry name" value="P_typ_ATPase"/>
</dbReference>
<dbReference type="Gene3D" id="2.70.150.10">
    <property type="entry name" value="Calcium-transporting ATPase, cytoplasmic transduction domain A"/>
    <property type="match status" value="1"/>
</dbReference>
<evidence type="ECO:0000256" key="10">
    <source>
        <dbReference type="RuleBase" id="RU362081"/>
    </source>
</evidence>
<dbReference type="PRINTS" id="PR00119">
    <property type="entry name" value="CATATPASE"/>
</dbReference>
<evidence type="ECO:0000256" key="7">
    <source>
        <dbReference type="ARBA" id="ARBA00023136"/>
    </source>
</evidence>
<keyword evidence="6 10" id="KW-1133">Transmembrane helix</keyword>
<keyword evidence="10" id="KW-0067">ATP-binding</keyword>
<evidence type="ECO:0000259" key="12">
    <source>
        <dbReference type="Pfam" id="PF01814"/>
    </source>
</evidence>
<evidence type="ECO:0000256" key="5">
    <source>
        <dbReference type="ARBA" id="ARBA00022967"/>
    </source>
</evidence>
<dbReference type="Proteomes" id="UP001302477">
    <property type="component" value="Chromosome"/>
</dbReference>
<dbReference type="Gene3D" id="3.40.1110.10">
    <property type="entry name" value="Calcium-transporting ATPase, cytoplasmic domain N"/>
    <property type="match status" value="1"/>
</dbReference>
<comment type="catalytic activity">
    <reaction evidence="9">
        <text>Zn(2+)(in) + ATP + H2O = Zn(2+)(out) + ADP + phosphate + H(+)</text>
        <dbReference type="Rhea" id="RHEA:20621"/>
        <dbReference type="ChEBI" id="CHEBI:15377"/>
        <dbReference type="ChEBI" id="CHEBI:15378"/>
        <dbReference type="ChEBI" id="CHEBI:29105"/>
        <dbReference type="ChEBI" id="CHEBI:30616"/>
        <dbReference type="ChEBI" id="CHEBI:43474"/>
        <dbReference type="ChEBI" id="CHEBI:456216"/>
        <dbReference type="EC" id="7.2.2.12"/>
    </reaction>
</comment>
<evidence type="ECO:0000259" key="11">
    <source>
        <dbReference type="Pfam" id="PF00122"/>
    </source>
</evidence>
<dbReference type="InterPro" id="IPR036412">
    <property type="entry name" value="HAD-like_sf"/>
</dbReference>
<keyword evidence="5" id="KW-1278">Translocase</keyword>
<dbReference type="InterPro" id="IPR023214">
    <property type="entry name" value="HAD_sf"/>
</dbReference>
<evidence type="ECO:0000256" key="3">
    <source>
        <dbReference type="ARBA" id="ARBA00022692"/>
    </source>
</evidence>
<dbReference type="SFLD" id="SFLDF00027">
    <property type="entry name" value="p-type_atpase"/>
    <property type="match status" value="1"/>
</dbReference>
<dbReference type="AlphaFoldDB" id="A0AAU0MYM4"/>
<dbReference type="Pfam" id="PF00702">
    <property type="entry name" value="Hydrolase"/>
    <property type="match status" value="1"/>
</dbReference>
<dbReference type="Pfam" id="PF00122">
    <property type="entry name" value="E1-E2_ATPase"/>
    <property type="match status" value="1"/>
</dbReference>
<keyword evidence="7 10" id="KW-0472">Membrane</keyword>
<sequence length="775" mass="82385">MPAASKPAERDATYLTRHLHKSLAVIIALLLAAGGAARLLNASPPLPWIVAVLLMLVVASVESVQALARRKAGVDVLALLTMAGALLLEQYLAGAVIAFMFASGRALEEYSSGRAQQALSALLARSPRVAHRRVRSGIEEIAAEQVRIGDQLIVKSGEAVPVDGLLLSATAELDESAVTGESLSRRRMRGDQLMSGVINAGGPLDLQALKTAQESTYAGIVRMVTEAQAAKAPFTRLADRYALWFIPAALLVAGLAWAISGDVLRALAVLVVATPCPLILAAPVAIIASISLAARRGILIKNGAALEQLANAKNLVFDKTGTLTTGRQQLVGIETPPGFHPDEVLRLAASLDQVSQHNTAQSLVAEARRRDLVLSIPEQAQETPGEGLRGQVGGKSVAVGSLTLVLNGAAIDHWSETRLRYMALRGLSGAFVAIDGQMAGVLLLADQIRLDTPRALRELHRAGVERTVMLSGDRQDVAETVALALGFDAVLAERSPADKVAAVKAECESGTTAMVGDGINDAPALAAADVGIAMGARGAGASAEAADVVLLVDRLDRLPEGLHISRRGRQIALQSVMAGMGLSALAMLIAALGYLPPVIGALVQEGIDVAVIFNALRALRPPAQHRSAAVMPVELADRLRLQHSELQPVLDRLEQACNTLNGGLHLSATNEINAVSRVIRDELLPHEREDEEQLYPTLAAMVRGFDPMGAMSHTHREIFRLARRFEQLADDLAGVQPDELQLQELRRLLFSLIAIVRLHFAQEEELYFTLSDSQS</sequence>
<dbReference type="PROSITE" id="PS00154">
    <property type="entry name" value="ATPASE_E1_E2"/>
    <property type="match status" value="1"/>
</dbReference>
<dbReference type="Gene3D" id="3.40.50.1000">
    <property type="entry name" value="HAD superfamily/HAD-like"/>
    <property type="match status" value="1"/>
</dbReference>
<dbReference type="PANTHER" id="PTHR48085">
    <property type="entry name" value="CADMIUM/ZINC-TRANSPORTING ATPASE HMA2-RELATED"/>
    <property type="match status" value="1"/>
</dbReference>
<keyword evidence="3 10" id="KW-0812">Transmembrane</keyword>
<dbReference type="EMBL" id="CP137555">
    <property type="protein sequence ID" value="WOX05604.1"/>
    <property type="molecule type" value="Genomic_DNA"/>
</dbReference>
<dbReference type="InterPro" id="IPR051014">
    <property type="entry name" value="Cation_Transport_ATPase_IB"/>
</dbReference>
<dbReference type="SUPFAM" id="SSF56784">
    <property type="entry name" value="HAD-like"/>
    <property type="match status" value="1"/>
</dbReference>
<evidence type="ECO:0000256" key="9">
    <source>
        <dbReference type="ARBA" id="ARBA00047308"/>
    </source>
</evidence>
<dbReference type="InterPro" id="IPR059000">
    <property type="entry name" value="ATPase_P-type_domA"/>
</dbReference>
<reference evidence="13 14" key="1">
    <citation type="submission" date="2023-10" db="EMBL/GenBank/DDBJ databases">
        <title>Description of Microbulbifer bruguierae sp. nov., isolated from the sediments of mangrove plant Bruguiera sexangula and comparative genomic analyses of the genus Microbulbifer.</title>
        <authorList>
            <person name="Long M."/>
        </authorList>
    </citation>
    <scope>NUCLEOTIDE SEQUENCE [LARGE SCALE GENOMIC DNA]</scope>
    <source>
        <strain evidence="13 14">SPO729</strain>
    </source>
</reference>
<evidence type="ECO:0000256" key="1">
    <source>
        <dbReference type="ARBA" id="ARBA00004370"/>
    </source>
</evidence>
<evidence type="ECO:0000256" key="2">
    <source>
        <dbReference type="ARBA" id="ARBA00006024"/>
    </source>
</evidence>
<keyword evidence="4 10" id="KW-0479">Metal-binding</keyword>
<dbReference type="GO" id="GO:0016463">
    <property type="term" value="F:P-type zinc transporter activity"/>
    <property type="evidence" value="ECO:0007669"/>
    <property type="project" value="UniProtKB-EC"/>
</dbReference>
<dbReference type="InterPro" id="IPR012312">
    <property type="entry name" value="Hemerythrin-like"/>
</dbReference>
<dbReference type="GO" id="GO:0005886">
    <property type="term" value="C:plasma membrane"/>
    <property type="evidence" value="ECO:0007669"/>
    <property type="project" value="UniProtKB-SubCell"/>
</dbReference>
<organism evidence="13 14">
    <name type="scientific">Microbulbifer pacificus</name>
    <dbReference type="NCBI Taxonomy" id="407164"/>
    <lineage>
        <taxon>Bacteria</taxon>
        <taxon>Pseudomonadati</taxon>
        <taxon>Pseudomonadota</taxon>
        <taxon>Gammaproteobacteria</taxon>
        <taxon>Cellvibrionales</taxon>
        <taxon>Microbulbiferaceae</taxon>
        <taxon>Microbulbifer</taxon>
    </lineage>
</organism>
<dbReference type="NCBIfam" id="TIGR01494">
    <property type="entry name" value="ATPase_P-type"/>
    <property type="match status" value="2"/>
</dbReference>
<dbReference type="SFLD" id="SFLDS00003">
    <property type="entry name" value="Haloacid_Dehalogenase"/>
    <property type="match status" value="1"/>
</dbReference>
<dbReference type="Gene3D" id="1.20.120.520">
    <property type="entry name" value="nmb1532 protein domain like"/>
    <property type="match status" value="1"/>
</dbReference>
<dbReference type="Pfam" id="PF01814">
    <property type="entry name" value="Hemerythrin"/>
    <property type="match status" value="1"/>
</dbReference>
<dbReference type="KEGG" id="mpaf:R5R33_00225"/>
<feature type="domain" description="P-type ATPase A" evidence="11">
    <location>
        <begin position="126"/>
        <end position="224"/>
    </location>
</feature>
<dbReference type="InterPro" id="IPR018303">
    <property type="entry name" value="ATPase_P-typ_P_site"/>
</dbReference>
<dbReference type="NCBIfam" id="TIGR01525">
    <property type="entry name" value="ATPase-IB_hvy"/>
    <property type="match status" value="1"/>
</dbReference>
<dbReference type="SUPFAM" id="SSF81665">
    <property type="entry name" value="Calcium ATPase, transmembrane domain M"/>
    <property type="match status" value="1"/>
</dbReference>
<dbReference type="InterPro" id="IPR044492">
    <property type="entry name" value="P_typ_ATPase_HD_dom"/>
</dbReference>
<keyword evidence="10" id="KW-0547">Nucleotide-binding</keyword>
<proteinExistence type="inferred from homology"/>
<evidence type="ECO:0000256" key="4">
    <source>
        <dbReference type="ARBA" id="ARBA00022723"/>
    </source>
</evidence>
<dbReference type="GO" id="GO:0005524">
    <property type="term" value="F:ATP binding"/>
    <property type="evidence" value="ECO:0007669"/>
    <property type="project" value="UniProtKB-UniRule"/>
</dbReference>
<feature type="transmembrane region" description="Helical" evidence="10">
    <location>
        <begin position="23"/>
        <end position="41"/>
    </location>
</feature>
<evidence type="ECO:0000256" key="8">
    <source>
        <dbReference type="ARBA" id="ARBA00039097"/>
    </source>
</evidence>
<dbReference type="GO" id="GO:0015086">
    <property type="term" value="F:cadmium ion transmembrane transporter activity"/>
    <property type="evidence" value="ECO:0007669"/>
    <property type="project" value="TreeGrafter"/>
</dbReference>
<gene>
    <name evidence="13" type="ORF">R5R33_00225</name>
</gene>
<evidence type="ECO:0000256" key="6">
    <source>
        <dbReference type="ARBA" id="ARBA00022989"/>
    </source>
</evidence>
<feature type="transmembrane region" description="Helical" evidence="10">
    <location>
        <begin position="48"/>
        <end position="68"/>
    </location>
</feature>
<name>A0AAU0MYM4_9GAMM</name>
<dbReference type="PANTHER" id="PTHR48085:SF5">
    <property type="entry name" value="CADMIUM_ZINC-TRANSPORTING ATPASE HMA4-RELATED"/>
    <property type="match status" value="1"/>
</dbReference>
<dbReference type="SUPFAM" id="SSF81653">
    <property type="entry name" value="Calcium ATPase, transduction domain A"/>
    <property type="match status" value="1"/>
</dbReference>
<comment type="similarity">
    <text evidence="2 10">Belongs to the cation transport ATPase (P-type) (TC 3.A.3) family. Type IB subfamily.</text>
</comment>
<dbReference type="GO" id="GO:0016887">
    <property type="term" value="F:ATP hydrolysis activity"/>
    <property type="evidence" value="ECO:0007669"/>
    <property type="project" value="InterPro"/>
</dbReference>
<keyword evidence="10" id="KW-1003">Cell membrane</keyword>
<dbReference type="GO" id="GO:0046872">
    <property type="term" value="F:metal ion binding"/>
    <property type="evidence" value="ECO:0007669"/>
    <property type="project" value="UniProtKB-KW"/>
</dbReference>
<dbReference type="InterPro" id="IPR027256">
    <property type="entry name" value="P-typ_ATPase_IB"/>
</dbReference>
<dbReference type="InterPro" id="IPR008250">
    <property type="entry name" value="ATPase_P-typ_transduc_dom_A_sf"/>
</dbReference>
<keyword evidence="14" id="KW-1185">Reference proteome</keyword>
<accession>A0AAU0MYM4</accession>
<feature type="domain" description="Hemerythrin-like" evidence="12">
    <location>
        <begin position="636"/>
        <end position="769"/>
    </location>
</feature>
<dbReference type="InterPro" id="IPR023298">
    <property type="entry name" value="ATPase_P-typ_TM_dom_sf"/>
</dbReference>
<dbReference type="RefSeq" id="WP_318954074.1">
    <property type="nucleotide sequence ID" value="NZ_CP137555.1"/>
</dbReference>
<dbReference type="SFLD" id="SFLDG00002">
    <property type="entry name" value="C1.7:_P-type_atpase_like"/>
    <property type="match status" value="1"/>
</dbReference>
<feature type="transmembrane region" description="Helical" evidence="10">
    <location>
        <begin position="266"/>
        <end position="292"/>
    </location>
</feature>
<dbReference type="EC" id="7.2.2.12" evidence="8"/>
<dbReference type="InterPro" id="IPR023299">
    <property type="entry name" value="ATPase_P-typ_cyto_dom_N"/>
</dbReference>
<evidence type="ECO:0000313" key="14">
    <source>
        <dbReference type="Proteomes" id="UP001302477"/>
    </source>
</evidence>
<comment type="subcellular location">
    <subcellularLocation>
        <location evidence="10">Cell membrane</location>
    </subcellularLocation>
    <subcellularLocation>
        <location evidence="1">Membrane</location>
    </subcellularLocation>
</comment>
<evidence type="ECO:0000313" key="13">
    <source>
        <dbReference type="EMBL" id="WOX05604.1"/>
    </source>
</evidence>